<dbReference type="Pfam" id="PF07679">
    <property type="entry name" value="I-set"/>
    <property type="match status" value="7"/>
</dbReference>
<dbReference type="InterPro" id="IPR036116">
    <property type="entry name" value="FN3_sf"/>
</dbReference>
<feature type="domain" description="Ig-like" evidence="10">
    <location>
        <begin position="407"/>
        <end position="496"/>
    </location>
</feature>
<dbReference type="CDD" id="cd00096">
    <property type="entry name" value="Ig"/>
    <property type="match status" value="1"/>
</dbReference>
<evidence type="ECO:0000256" key="7">
    <source>
        <dbReference type="ARBA" id="ARBA00023180"/>
    </source>
</evidence>
<name>A0A1B6EHC8_9HEMI</name>
<dbReference type="FunFam" id="2.60.40.10:FF:000612">
    <property type="entry name" value="palladin isoform X1"/>
    <property type="match status" value="1"/>
</dbReference>
<feature type="domain" description="Ig-like" evidence="10">
    <location>
        <begin position="292"/>
        <end position="384"/>
    </location>
</feature>
<feature type="non-terminal residue" evidence="12">
    <location>
        <position position="1"/>
    </location>
</feature>
<feature type="domain" description="Ig-like" evidence="10">
    <location>
        <begin position="192"/>
        <end position="281"/>
    </location>
</feature>
<dbReference type="InterPro" id="IPR013783">
    <property type="entry name" value="Ig-like_fold"/>
</dbReference>
<evidence type="ECO:0000256" key="6">
    <source>
        <dbReference type="ARBA" id="ARBA00023157"/>
    </source>
</evidence>
<dbReference type="FunFam" id="2.60.40.10:FF:001223">
    <property type="entry name" value="Sidekick cell adhesion molecule 1"/>
    <property type="match status" value="1"/>
</dbReference>
<dbReference type="GO" id="GO:0009653">
    <property type="term" value="P:anatomical structure morphogenesis"/>
    <property type="evidence" value="ECO:0007669"/>
    <property type="project" value="UniProtKB-ARBA"/>
</dbReference>
<feature type="domain" description="Ig-like" evidence="10">
    <location>
        <begin position="73"/>
        <end position="169"/>
    </location>
</feature>
<feature type="domain" description="Ig-like" evidence="10">
    <location>
        <begin position="790"/>
        <end position="878"/>
    </location>
</feature>
<dbReference type="AlphaFoldDB" id="A0A1B6EHC8"/>
<dbReference type="Gene3D" id="2.60.40.10">
    <property type="entry name" value="Immunoglobulins"/>
    <property type="match status" value="9"/>
</dbReference>
<dbReference type="SUPFAM" id="SSF49265">
    <property type="entry name" value="Fibronectin type III"/>
    <property type="match status" value="1"/>
</dbReference>
<protein>
    <submittedName>
        <fullName evidence="12">Uncharacterized protein</fullName>
    </submittedName>
</protein>
<dbReference type="FunFam" id="2.60.40.10:FF:001053">
    <property type="entry name" value="Uncharacterized protein, isoform D"/>
    <property type="match status" value="1"/>
</dbReference>
<keyword evidence="8" id="KW-0393">Immunoglobulin domain</keyword>
<dbReference type="InterPro" id="IPR003599">
    <property type="entry name" value="Ig_sub"/>
</dbReference>
<evidence type="ECO:0000313" key="12">
    <source>
        <dbReference type="EMBL" id="JAS37332.1"/>
    </source>
</evidence>
<dbReference type="SMART" id="SM00409">
    <property type="entry name" value="IG"/>
    <property type="match status" value="7"/>
</dbReference>
<keyword evidence="5" id="KW-0472">Membrane</keyword>
<dbReference type="PROSITE" id="PS50853">
    <property type="entry name" value="FN3"/>
    <property type="match status" value="1"/>
</dbReference>
<dbReference type="EMBL" id="GECZ01032437">
    <property type="protein sequence ID" value="JAS37332.1"/>
    <property type="molecule type" value="Transcribed_RNA"/>
</dbReference>
<dbReference type="InterPro" id="IPR003961">
    <property type="entry name" value="FN3_dom"/>
</dbReference>
<dbReference type="SUPFAM" id="SSF48726">
    <property type="entry name" value="Immunoglobulin"/>
    <property type="match status" value="8"/>
</dbReference>
<sequence>VLAYRVEAWLLGSEGGAHWTELGVTPINSFDAFFLKPGAEYKFRITARNRYGWGESVTSTEPVTIGSASNYPPDILRDLPGPLKALQGDNITLECEVGGDPSPYVQWLRDGQDVGTIAALRGRVFVSDSQLTHRLIVKQLTEDDSGRYVCEAVNKLGRASTYARLLVVSDPRLLEADRKLKEDLVENQESAPQVTMRLRDRRVQATYPVRLSCQVVGNPTPTVSWAHQGNPISSDDRHQLVAEADHFYTLEICRTVLEDGGQYTVTAQNCLGAVSCHCQLTVDKGIRAYIAPDYTSELEPTVTVREGSDLHLFAQVEAYPTVGIAWHRDGVRLRPSRRLVMTLDCEGRLQLSLAGITAREAGLYSCTATNAVGRSQTSCQVIVTSGTTPTANLPAILAPSVPYSKEPRFVTKPRSSEAVEGETVVITCEVVGDPQPDVMWLRDWLKPGYYRDAPQFRQVAGGCQYSLEIPQVKLDFTGTYCVIASNPHGEAKAIISLQIYAKGQGKESSMVSGQVKHGKVETLPEIKRELKDLRCCDGDSATLECLVLATPPPAVRWEKDGKLLPLGEDIEAAVDGEVARLTIKKVYPEDEGQYSCVAYNELGRAVTTACLVVDVPEEKETLLSQQLSRPPGLLSARSTPRSTPRNTPSPARSVSPLPSRYREFSSPSYSRPKRLKMSSPKFYTVPHNRIAEEGETVRFQCAVAGHPTPWASWDKDGHIVTPSARLSVTERDDLRTLELREVTVEDAGLYRVTLENEMGSVEATARLDVIGRQGSRTRSVRAWSAMRASPTFGRRLVGSAARVGGTFTLTCDVHASPSPITSWYRNGEMLVMSDRVVPSWDGRRARLELRGLQQEDAGVYTCVAENAVGTTQCSAELRVLQTTDPSDADLQPPVFLQGLLPELTVVEGQPVELQTRLQGSTPMEVVWVKDGVEVPDCEDFRHVDYGDGRYG</sequence>
<evidence type="ECO:0000256" key="5">
    <source>
        <dbReference type="ARBA" id="ARBA00023136"/>
    </source>
</evidence>
<dbReference type="InterPro" id="IPR007110">
    <property type="entry name" value="Ig-like_dom"/>
</dbReference>
<feature type="non-terminal residue" evidence="12">
    <location>
        <position position="951"/>
    </location>
</feature>
<dbReference type="GO" id="GO:0005886">
    <property type="term" value="C:plasma membrane"/>
    <property type="evidence" value="ECO:0007669"/>
    <property type="project" value="UniProtKB-SubCell"/>
</dbReference>
<feature type="domain" description="Ig-like" evidence="10">
    <location>
        <begin position="524"/>
        <end position="607"/>
    </location>
</feature>
<proteinExistence type="predicted"/>
<evidence type="ECO:0000256" key="8">
    <source>
        <dbReference type="ARBA" id="ARBA00023319"/>
    </source>
</evidence>
<evidence type="ECO:0000256" key="1">
    <source>
        <dbReference type="ARBA" id="ARBA00004236"/>
    </source>
</evidence>
<dbReference type="PROSITE" id="PS50835">
    <property type="entry name" value="IG_LIKE"/>
    <property type="match status" value="7"/>
</dbReference>
<keyword evidence="2" id="KW-1003">Cell membrane</keyword>
<comment type="subcellular location">
    <subcellularLocation>
        <location evidence="1">Cell membrane</location>
    </subcellularLocation>
</comment>
<evidence type="ECO:0000256" key="3">
    <source>
        <dbReference type="ARBA" id="ARBA00022729"/>
    </source>
</evidence>
<keyword evidence="3" id="KW-0732">Signal</keyword>
<evidence type="ECO:0000259" key="11">
    <source>
        <dbReference type="PROSITE" id="PS50853"/>
    </source>
</evidence>
<dbReference type="PANTHER" id="PTHR47633">
    <property type="entry name" value="IMMUNOGLOBULIN"/>
    <property type="match status" value="1"/>
</dbReference>
<gene>
    <name evidence="12" type="ORF">g.43437</name>
</gene>
<dbReference type="InterPro" id="IPR003598">
    <property type="entry name" value="Ig_sub2"/>
</dbReference>
<dbReference type="InterPro" id="IPR013098">
    <property type="entry name" value="Ig_I-set"/>
</dbReference>
<reference evidence="12" key="1">
    <citation type="submission" date="2015-11" db="EMBL/GenBank/DDBJ databases">
        <title>De novo transcriptome assembly of four potential Pierce s Disease insect vectors from Arizona vineyards.</title>
        <authorList>
            <person name="Tassone E.E."/>
        </authorList>
    </citation>
    <scope>NUCLEOTIDE SEQUENCE</scope>
</reference>
<keyword evidence="4" id="KW-0677">Repeat</keyword>
<organism evidence="12">
    <name type="scientific">Cuerna arida</name>
    <dbReference type="NCBI Taxonomy" id="1464854"/>
    <lineage>
        <taxon>Eukaryota</taxon>
        <taxon>Metazoa</taxon>
        <taxon>Ecdysozoa</taxon>
        <taxon>Arthropoda</taxon>
        <taxon>Hexapoda</taxon>
        <taxon>Insecta</taxon>
        <taxon>Pterygota</taxon>
        <taxon>Neoptera</taxon>
        <taxon>Paraneoptera</taxon>
        <taxon>Hemiptera</taxon>
        <taxon>Auchenorrhyncha</taxon>
        <taxon>Membracoidea</taxon>
        <taxon>Cicadellidae</taxon>
        <taxon>Cicadellinae</taxon>
        <taxon>Proconiini</taxon>
        <taxon>Cuerna</taxon>
    </lineage>
</organism>
<dbReference type="FunFam" id="2.60.40.10:FF:001452">
    <property type="entry name" value="Uncharacterized protein, isoform F"/>
    <property type="match status" value="1"/>
</dbReference>
<dbReference type="SMART" id="SM00408">
    <property type="entry name" value="IGc2"/>
    <property type="match status" value="7"/>
</dbReference>
<feature type="region of interest" description="Disordered" evidence="9">
    <location>
        <begin position="622"/>
        <end position="675"/>
    </location>
</feature>
<dbReference type="FunFam" id="2.60.40.10:FF:000032">
    <property type="entry name" value="palladin isoform X1"/>
    <property type="match status" value="2"/>
</dbReference>
<keyword evidence="6" id="KW-1015">Disulfide bond</keyword>
<dbReference type="InterPro" id="IPR036179">
    <property type="entry name" value="Ig-like_dom_sf"/>
</dbReference>
<evidence type="ECO:0000256" key="4">
    <source>
        <dbReference type="ARBA" id="ARBA00022737"/>
    </source>
</evidence>
<dbReference type="CDD" id="cd00063">
    <property type="entry name" value="FN3"/>
    <property type="match status" value="1"/>
</dbReference>
<keyword evidence="7" id="KW-0325">Glycoprotein</keyword>
<dbReference type="FunFam" id="2.60.40.10:FF:000328">
    <property type="entry name" value="CLUMA_CG000981, isoform A"/>
    <property type="match status" value="1"/>
</dbReference>
<evidence type="ECO:0000259" key="10">
    <source>
        <dbReference type="PROSITE" id="PS50835"/>
    </source>
</evidence>
<feature type="domain" description="Ig-like" evidence="10">
    <location>
        <begin position="680"/>
        <end position="768"/>
    </location>
</feature>
<dbReference type="GO" id="GO:0030154">
    <property type="term" value="P:cell differentiation"/>
    <property type="evidence" value="ECO:0007669"/>
    <property type="project" value="UniProtKB-ARBA"/>
</dbReference>
<evidence type="ECO:0000256" key="9">
    <source>
        <dbReference type="SAM" id="MobiDB-lite"/>
    </source>
</evidence>
<feature type="domain" description="Fibronectin type-III" evidence="11">
    <location>
        <begin position="1"/>
        <end position="68"/>
    </location>
</feature>
<dbReference type="PANTHER" id="PTHR47633:SF4">
    <property type="entry name" value="MYOPALLADIN ISOFORM X1"/>
    <property type="match status" value="1"/>
</dbReference>
<accession>A0A1B6EHC8</accession>
<feature type="compositionally biased region" description="Low complexity" evidence="9">
    <location>
        <begin position="635"/>
        <end position="653"/>
    </location>
</feature>
<evidence type="ECO:0000256" key="2">
    <source>
        <dbReference type="ARBA" id="ARBA00022475"/>
    </source>
</evidence>